<evidence type="ECO:0000256" key="5">
    <source>
        <dbReference type="SAM" id="Phobius"/>
    </source>
</evidence>
<dbReference type="Proteomes" id="UP000654075">
    <property type="component" value="Unassembled WGS sequence"/>
</dbReference>
<accession>A0A813FHU4</accession>
<comment type="subcellular location">
    <subcellularLocation>
        <location evidence="1">Membrane</location>
        <topology evidence="1">Multi-pass membrane protein</topology>
    </subcellularLocation>
</comment>
<dbReference type="OrthoDB" id="66620at2759"/>
<evidence type="ECO:0000256" key="4">
    <source>
        <dbReference type="ARBA" id="ARBA00023136"/>
    </source>
</evidence>
<keyword evidence="6" id="KW-0732">Signal</keyword>
<keyword evidence="4 5" id="KW-0472">Membrane</keyword>
<evidence type="ECO:0000256" key="3">
    <source>
        <dbReference type="ARBA" id="ARBA00022989"/>
    </source>
</evidence>
<evidence type="ECO:0000256" key="2">
    <source>
        <dbReference type="ARBA" id="ARBA00022692"/>
    </source>
</evidence>
<keyword evidence="3 5" id="KW-1133">Transmembrane helix</keyword>
<keyword evidence="9" id="KW-1185">Reference proteome</keyword>
<keyword evidence="2 5" id="KW-0812">Transmembrane</keyword>
<feature type="transmembrane region" description="Helical" evidence="5">
    <location>
        <begin position="113"/>
        <end position="136"/>
    </location>
</feature>
<dbReference type="Pfam" id="PF01061">
    <property type="entry name" value="ABC2_membrane"/>
    <property type="match status" value="1"/>
</dbReference>
<reference evidence="8" key="1">
    <citation type="submission" date="2021-02" db="EMBL/GenBank/DDBJ databases">
        <authorList>
            <person name="Dougan E. K."/>
            <person name="Rhodes N."/>
            <person name="Thang M."/>
            <person name="Chan C."/>
        </authorList>
    </citation>
    <scope>NUCLEOTIDE SEQUENCE</scope>
</reference>
<proteinExistence type="predicted"/>
<name>A0A813FHU4_POLGL</name>
<dbReference type="AlphaFoldDB" id="A0A813FHU4"/>
<dbReference type="InterPro" id="IPR013525">
    <property type="entry name" value="ABC2_TM"/>
</dbReference>
<sequence>MASSSLALLVGCGVASGQKAVQLAPLTLIPQMLFSGLFLPVAKIPLSLRWVRYLCPLKYAIDLMTIVEFSYVRDAIDQCTASGASKLQCQQEYPGDYLRQTLVENQSIEWDQWGFYLGTLVALLVGFRVIATILLWRKGKFVF</sequence>
<dbReference type="EMBL" id="CAJNNV010025307">
    <property type="protein sequence ID" value="CAE8613773.1"/>
    <property type="molecule type" value="Genomic_DNA"/>
</dbReference>
<evidence type="ECO:0000259" key="7">
    <source>
        <dbReference type="Pfam" id="PF01061"/>
    </source>
</evidence>
<dbReference type="OMA" id="NIYHTIF"/>
<feature type="chain" id="PRO_5033034539" description="ABC-2 type transporter transmembrane domain-containing protein" evidence="6">
    <location>
        <begin position="18"/>
        <end position="143"/>
    </location>
</feature>
<evidence type="ECO:0000313" key="8">
    <source>
        <dbReference type="EMBL" id="CAE8613773.1"/>
    </source>
</evidence>
<gene>
    <name evidence="8" type="ORF">PGLA1383_LOCUS31517</name>
</gene>
<feature type="domain" description="ABC-2 type transporter transmembrane" evidence="7">
    <location>
        <begin position="1"/>
        <end position="69"/>
    </location>
</feature>
<comment type="caution">
    <text evidence="8">The sequence shown here is derived from an EMBL/GenBank/DDBJ whole genome shotgun (WGS) entry which is preliminary data.</text>
</comment>
<evidence type="ECO:0000256" key="1">
    <source>
        <dbReference type="ARBA" id="ARBA00004141"/>
    </source>
</evidence>
<evidence type="ECO:0000256" key="6">
    <source>
        <dbReference type="SAM" id="SignalP"/>
    </source>
</evidence>
<evidence type="ECO:0000313" key="9">
    <source>
        <dbReference type="Proteomes" id="UP000654075"/>
    </source>
</evidence>
<protein>
    <recommendedName>
        <fullName evidence="7">ABC-2 type transporter transmembrane domain-containing protein</fullName>
    </recommendedName>
</protein>
<dbReference type="GO" id="GO:0140359">
    <property type="term" value="F:ABC-type transporter activity"/>
    <property type="evidence" value="ECO:0007669"/>
    <property type="project" value="InterPro"/>
</dbReference>
<dbReference type="GO" id="GO:0016020">
    <property type="term" value="C:membrane"/>
    <property type="evidence" value="ECO:0007669"/>
    <property type="project" value="UniProtKB-SubCell"/>
</dbReference>
<organism evidence="8 9">
    <name type="scientific">Polarella glacialis</name>
    <name type="common">Dinoflagellate</name>
    <dbReference type="NCBI Taxonomy" id="89957"/>
    <lineage>
        <taxon>Eukaryota</taxon>
        <taxon>Sar</taxon>
        <taxon>Alveolata</taxon>
        <taxon>Dinophyceae</taxon>
        <taxon>Suessiales</taxon>
        <taxon>Suessiaceae</taxon>
        <taxon>Polarella</taxon>
    </lineage>
</organism>
<feature type="signal peptide" evidence="6">
    <location>
        <begin position="1"/>
        <end position="17"/>
    </location>
</feature>